<dbReference type="Proteomes" id="UP000008130">
    <property type="component" value="Chromosome"/>
</dbReference>
<name>F2J0K5_POLGS</name>
<evidence type="ECO:0000313" key="2">
    <source>
        <dbReference type="Proteomes" id="UP000008130"/>
    </source>
</evidence>
<dbReference type="Pfam" id="PF12616">
    <property type="entry name" value="DUF3775"/>
    <property type="match status" value="1"/>
</dbReference>
<gene>
    <name evidence="1" type="ordered locus">SL003B_1244</name>
</gene>
<dbReference type="KEGG" id="pgv:SL003B_1244"/>
<dbReference type="HOGENOM" id="CLU_122278_0_0_5"/>
<protein>
    <recommendedName>
        <fullName evidence="3">DUF3775 domain-containing protein</fullName>
    </recommendedName>
</protein>
<dbReference type="OrthoDB" id="5641374at2"/>
<organism evidence="1 2">
    <name type="scientific">Polymorphum gilvum (strain LMG 25793 / CGMCC 1.9160 / SL003B-26A1)</name>
    <dbReference type="NCBI Taxonomy" id="991905"/>
    <lineage>
        <taxon>Bacteria</taxon>
        <taxon>Pseudomonadati</taxon>
        <taxon>Pseudomonadota</taxon>
        <taxon>Alphaproteobacteria</taxon>
        <taxon>Rhodobacterales</taxon>
        <taxon>Paracoccaceae</taxon>
        <taxon>Polymorphum</taxon>
    </lineage>
</organism>
<dbReference type="InterPro" id="IPR022254">
    <property type="entry name" value="DUF3775"/>
</dbReference>
<dbReference type="eggNOG" id="ENOG5032ZE4">
    <property type="taxonomic scope" value="Bacteria"/>
</dbReference>
<dbReference type="EMBL" id="CP002568">
    <property type="protein sequence ID" value="ADZ69673.1"/>
    <property type="molecule type" value="Genomic_DNA"/>
</dbReference>
<dbReference type="RefSeq" id="WP_013651990.1">
    <property type="nucleotide sequence ID" value="NC_015259.1"/>
</dbReference>
<evidence type="ECO:0008006" key="3">
    <source>
        <dbReference type="Google" id="ProtNLM"/>
    </source>
</evidence>
<proteinExistence type="predicted"/>
<dbReference type="PATRIC" id="fig|991905.3.peg.1273"/>
<keyword evidence="2" id="KW-1185">Reference proteome</keyword>
<sequence>MPVDLNLSAETIRMFAQKARAASSALEDAFENGREGDIEFDPETLSDTHHHDGLAEEEIEDLSEEELRELIDDLNVDEAAELVAIVWIGRGDFDASDFEQAVEEARERAVTATSKYLLGMPMLADYLESGLEALEM</sequence>
<reference evidence="1 2" key="1">
    <citation type="journal article" date="2011" name="J. Bacteriol.">
        <title>Complete genome sequence of Polymorphum gilvum SL003B-26A1T, a crude oil-degrading bacterium from oil-polluted saline soil.</title>
        <authorList>
            <person name="Li S.G."/>
            <person name="Tang Y.Q."/>
            <person name="Nie Y."/>
            <person name="Cai M."/>
            <person name="Wu X.L."/>
        </authorList>
    </citation>
    <scope>NUCLEOTIDE SEQUENCE [LARGE SCALE GENOMIC DNA]</scope>
    <source>
        <strain evidence="2">LMG 25793 / CGMCC 1.9160 / SL003B-26A1</strain>
    </source>
</reference>
<accession>F2J0K5</accession>
<dbReference type="STRING" id="991905.SL003B_1244"/>
<dbReference type="AlphaFoldDB" id="F2J0K5"/>
<evidence type="ECO:0000313" key="1">
    <source>
        <dbReference type="EMBL" id="ADZ69673.1"/>
    </source>
</evidence>